<feature type="domain" description="Myosin-binding" evidence="16">
    <location>
        <begin position="181"/>
        <end position="459"/>
    </location>
</feature>
<comment type="subcellular location">
    <subcellularLocation>
        <location evidence="2">Cell junction</location>
        <location evidence="2">Adherens junction</location>
    </subcellularLocation>
    <subcellularLocation>
        <location evidence="3">Cell membrane</location>
        <topology evidence="3">Multi-pass membrane protein</topology>
    </subcellularLocation>
    <subcellularLocation>
        <location evidence="1">Nucleus</location>
    </subcellularLocation>
</comment>
<dbReference type="GO" id="GO:0017022">
    <property type="term" value="F:myosin binding"/>
    <property type="evidence" value="ECO:0007669"/>
    <property type="project" value="InterPro"/>
</dbReference>
<organism evidence="17 18">
    <name type="scientific">[Torrubiella] hemipterigena</name>
    <dbReference type="NCBI Taxonomy" id="1531966"/>
    <lineage>
        <taxon>Eukaryota</taxon>
        <taxon>Fungi</taxon>
        <taxon>Dikarya</taxon>
        <taxon>Ascomycota</taxon>
        <taxon>Pezizomycotina</taxon>
        <taxon>Sordariomycetes</taxon>
        <taxon>Hypocreomycetidae</taxon>
        <taxon>Hypocreales</taxon>
        <taxon>Clavicipitaceae</taxon>
        <taxon>Clavicipitaceae incertae sedis</taxon>
        <taxon>'Torrubiella' clade</taxon>
    </lineage>
</organism>
<sequence>MQLFVPTHPALPIILMEPVVYEESPLADYLKDEDDGSDSHDWAPATESISDRPQSMTSDTSPPASPSPFAPTGRPMVKSRFRKPVPYPLETGATPVTRLSPLRALRRNCSVAVAASIDRADNAKFLEKFRYTIIASQLLSGDSVASRRQNGPNAFGPNTEEHAQSLLSTEGIFASVLGALVIAVILSWVFGDSQTYVTRKRMAFLIVLLVASIVVGQVYMRRQWLRYRRDQSLAEMTTFVATSFDFDSATEATLALVQEVELVSRGYRISAPLPPISRLEDRTQSRKCVRLRKALKRSFAEVLETYGKMATLVQGFSDQTELEKYYDMYDVSDFDISDALQGYQESEFDDLESLRTLKTLAARFFTIRKMLLCSMLALDADGERPDLLRWTAVVEALRNLNKATRPAYEKLFSILSEEESFPVPPTPQVPLTPGRERWRSQLRKLGSLSTGIRGLQAKLHLLREESDRALDDSTDISEMGPNLMAQYDSIGVDLKELMAAWEEGKAALAHGIDRNEKRLSSMSTLLSPRSSVSGVTTAYEGNAADALKALTGESPTTSPKQDQAEFESPEVFEAVARPRPKSLLTRDERIVKMKEEREQKAQARQQMDATRGMLRELETVINLRPQNRTSAPPVTPAPKVSRLSM</sequence>
<keyword evidence="18" id="KW-1185">Reference proteome</keyword>
<dbReference type="GO" id="GO:0098609">
    <property type="term" value="P:cell-cell adhesion"/>
    <property type="evidence" value="ECO:0007669"/>
    <property type="project" value="InterPro"/>
</dbReference>
<evidence type="ECO:0000256" key="14">
    <source>
        <dbReference type="SAM" id="MobiDB-lite"/>
    </source>
</evidence>
<evidence type="ECO:0000256" key="4">
    <source>
        <dbReference type="ARBA" id="ARBA00007245"/>
    </source>
</evidence>
<keyword evidence="6" id="KW-1003">Cell membrane</keyword>
<reference evidence="17 18" key="1">
    <citation type="journal article" date="2015" name="Genome Announc.">
        <title>Draft Genome Sequence and Gene Annotation of the Entomopathogenic Fungus Verticillium hemipterigenum.</title>
        <authorList>
            <person name="Horn F."/>
            <person name="Habel A."/>
            <person name="Scharf D.H."/>
            <person name="Dworschak J."/>
            <person name="Brakhage A.A."/>
            <person name="Guthke R."/>
            <person name="Hertweck C."/>
            <person name="Linde J."/>
        </authorList>
    </citation>
    <scope>NUCLEOTIDE SEQUENCE [LARGE SCALE GENOMIC DNA]</scope>
</reference>
<keyword evidence="10 13" id="KW-0175">Coiled coil</keyword>
<accession>A0A0A1TF60</accession>
<dbReference type="GO" id="GO:0005634">
    <property type="term" value="C:nucleus"/>
    <property type="evidence" value="ECO:0007669"/>
    <property type="project" value="UniProtKB-SubCell"/>
</dbReference>
<dbReference type="STRING" id="1531966.A0A0A1TF60"/>
<evidence type="ECO:0000256" key="11">
    <source>
        <dbReference type="ARBA" id="ARBA00023136"/>
    </source>
</evidence>
<proteinExistence type="inferred from homology"/>
<feature type="region of interest" description="Disordered" evidence="14">
    <location>
        <begin position="551"/>
        <end position="570"/>
    </location>
</feature>
<evidence type="ECO:0000256" key="2">
    <source>
        <dbReference type="ARBA" id="ARBA00004536"/>
    </source>
</evidence>
<dbReference type="Pfam" id="PF12632">
    <property type="entry name" value="Vezatin"/>
    <property type="match status" value="1"/>
</dbReference>
<feature type="coiled-coil region" evidence="13">
    <location>
        <begin position="593"/>
        <end position="620"/>
    </location>
</feature>
<keyword evidence="8" id="KW-0965">Cell junction</keyword>
<evidence type="ECO:0000256" key="7">
    <source>
        <dbReference type="ARBA" id="ARBA00022692"/>
    </source>
</evidence>
<evidence type="ECO:0000256" key="12">
    <source>
        <dbReference type="ARBA" id="ARBA00023242"/>
    </source>
</evidence>
<name>A0A0A1TF60_9HYPO</name>
<keyword evidence="9 15" id="KW-1133">Transmembrane helix</keyword>
<evidence type="ECO:0000256" key="15">
    <source>
        <dbReference type="SAM" id="Phobius"/>
    </source>
</evidence>
<evidence type="ECO:0000259" key="16">
    <source>
        <dbReference type="Pfam" id="PF12632"/>
    </source>
</evidence>
<dbReference type="Proteomes" id="UP000039046">
    <property type="component" value="Unassembled WGS sequence"/>
</dbReference>
<dbReference type="HOGENOM" id="CLU_005766_2_0_1"/>
<feature type="region of interest" description="Disordered" evidence="14">
    <location>
        <begin position="30"/>
        <end position="80"/>
    </location>
</feature>
<evidence type="ECO:0000256" key="9">
    <source>
        <dbReference type="ARBA" id="ARBA00022989"/>
    </source>
</evidence>
<feature type="transmembrane region" description="Helical" evidence="15">
    <location>
        <begin position="172"/>
        <end position="190"/>
    </location>
</feature>
<keyword evidence="12" id="KW-0539">Nucleus</keyword>
<keyword evidence="7 15" id="KW-0812">Transmembrane</keyword>
<evidence type="ECO:0000313" key="17">
    <source>
        <dbReference type="EMBL" id="CEJ86116.1"/>
    </source>
</evidence>
<evidence type="ECO:0000256" key="10">
    <source>
        <dbReference type="ARBA" id="ARBA00023054"/>
    </source>
</evidence>
<evidence type="ECO:0000256" key="8">
    <source>
        <dbReference type="ARBA" id="ARBA00022949"/>
    </source>
</evidence>
<dbReference type="PANTHER" id="PTHR15989:SF5">
    <property type="entry name" value="VEZATIN"/>
    <property type="match status" value="1"/>
</dbReference>
<feature type="region of interest" description="Disordered" evidence="14">
    <location>
        <begin position="621"/>
        <end position="645"/>
    </location>
</feature>
<evidence type="ECO:0000256" key="3">
    <source>
        <dbReference type="ARBA" id="ARBA00004651"/>
    </source>
</evidence>
<evidence type="ECO:0000256" key="1">
    <source>
        <dbReference type="ARBA" id="ARBA00004123"/>
    </source>
</evidence>
<evidence type="ECO:0000256" key="6">
    <source>
        <dbReference type="ARBA" id="ARBA00022475"/>
    </source>
</evidence>
<dbReference type="InterPro" id="IPR026858">
    <property type="entry name" value="Vezatin"/>
</dbReference>
<evidence type="ECO:0000256" key="13">
    <source>
        <dbReference type="SAM" id="Coils"/>
    </source>
</evidence>
<dbReference type="OrthoDB" id="21151at2759"/>
<dbReference type="InterPro" id="IPR026859">
    <property type="entry name" value="Myosin-bd"/>
</dbReference>
<gene>
    <name evidence="17" type="ORF">VHEMI04014</name>
</gene>
<keyword evidence="11 15" id="KW-0472">Membrane</keyword>
<dbReference type="EMBL" id="CDHN01000002">
    <property type="protein sequence ID" value="CEJ86116.1"/>
    <property type="molecule type" value="Genomic_DNA"/>
</dbReference>
<dbReference type="GO" id="GO:0005886">
    <property type="term" value="C:plasma membrane"/>
    <property type="evidence" value="ECO:0007669"/>
    <property type="project" value="UniProtKB-SubCell"/>
</dbReference>
<evidence type="ECO:0000313" key="18">
    <source>
        <dbReference type="Proteomes" id="UP000039046"/>
    </source>
</evidence>
<evidence type="ECO:0000256" key="5">
    <source>
        <dbReference type="ARBA" id="ARBA00018125"/>
    </source>
</evidence>
<feature type="transmembrane region" description="Helical" evidence="15">
    <location>
        <begin position="202"/>
        <end position="220"/>
    </location>
</feature>
<dbReference type="AlphaFoldDB" id="A0A0A1TF60"/>
<protein>
    <recommendedName>
        <fullName evidence="5">Vezatin</fullName>
    </recommendedName>
</protein>
<dbReference type="PANTHER" id="PTHR15989">
    <property type="entry name" value="VEZATIN"/>
    <property type="match status" value="1"/>
</dbReference>
<comment type="similarity">
    <text evidence="4">Belongs to the vezatin family.</text>
</comment>